<dbReference type="Pfam" id="PF08968">
    <property type="entry name" value="DUF1885"/>
    <property type="match status" value="1"/>
</dbReference>
<dbReference type="Proteomes" id="UP000005850">
    <property type="component" value="Chromosome"/>
</dbReference>
<dbReference type="SUPFAM" id="SSF111171">
    <property type="entry name" value="Rbstp2229 protein"/>
    <property type="match status" value="1"/>
</dbReference>
<dbReference type="Gene3D" id="1.20.5.850">
    <property type="entry name" value="Rbstp2229 protein"/>
    <property type="match status" value="1"/>
</dbReference>
<evidence type="ECO:0000313" key="1">
    <source>
        <dbReference type="EMBL" id="AIG27864.1"/>
    </source>
</evidence>
<dbReference type="HOGENOM" id="CLU_122267_0_0_9"/>
<organism evidence="1 2">
    <name type="scientific">Brevibacillus laterosporus LMG 15441</name>
    <dbReference type="NCBI Taxonomy" id="1042163"/>
    <lineage>
        <taxon>Bacteria</taxon>
        <taxon>Bacillati</taxon>
        <taxon>Bacillota</taxon>
        <taxon>Bacilli</taxon>
        <taxon>Bacillales</taxon>
        <taxon>Paenibacillaceae</taxon>
        <taxon>Brevibacillus</taxon>
    </lineage>
</organism>
<gene>
    <name evidence="1" type="ORF">BRLA_c035520</name>
</gene>
<proteinExistence type="predicted"/>
<dbReference type="InterPro" id="IPR036294">
    <property type="entry name" value="Rbstp2229-like_sf"/>
</dbReference>
<name>A0A075R7L8_BRELA</name>
<reference evidence="1 2" key="1">
    <citation type="journal article" date="2011" name="J. Bacteriol.">
        <title>Genome sequence of Brevibacillus laterosporus LMG 15441, a pathogen of invertebrates.</title>
        <authorList>
            <person name="Djukic M."/>
            <person name="Poehlein A."/>
            <person name="Thurmer A."/>
            <person name="Daniel R."/>
        </authorList>
    </citation>
    <scope>NUCLEOTIDE SEQUENCE [LARGE SCALE GENOMIC DNA]</scope>
    <source>
        <strain evidence="1 2">LMG 15441</strain>
    </source>
</reference>
<dbReference type="KEGG" id="blr:BRLA_c035520"/>
<dbReference type="RefSeq" id="WP_003336620.1">
    <property type="nucleotide sequence ID" value="NZ_CP007806.1"/>
</dbReference>
<evidence type="ECO:0000313" key="2">
    <source>
        <dbReference type="Proteomes" id="UP000005850"/>
    </source>
</evidence>
<sequence>MNMQSAYVYLVDGSIASTVTLEDVKTFLQKYRKKTSKTGQQLDWNYTDASFPYHIEEPAEGKDTFFILKGKDQNLYKYVIIGVGTRLKDNQERAFIQVSIPDTATQNDKSKGNEYCRYLAREVKGELHLFNGRIQYFQPRKP</sequence>
<evidence type="ECO:0008006" key="3">
    <source>
        <dbReference type="Google" id="ProtNLM"/>
    </source>
</evidence>
<dbReference type="Gene3D" id="3.30.310.120">
    <property type="entry name" value="Rbstp2229 like protein"/>
    <property type="match status" value="1"/>
</dbReference>
<dbReference type="AlphaFoldDB" id="A0A075R7L8"/>
<dbReference type="STRING" id="1042163.BRLA_c035520"/>
<accession>A0A075R7L8</accession>
<dbReference type="EMBL" id="CP007806">
    <property type="protein sequence ID" value="AIG27864.1"/>
    <property type="molecule type" value="Genomic_DNA"/>
</dbReference>
<dbReference type="eggNOG" id="ENOG5031D41">
    <property type="taxonomic scope" value="Bacteria"/>
</dbReference>
<keyword evidence="2" id="KW-1185">Reference proteome</keyword>
<dbReference type="InterPro" id="IPR015062">
    <property type="entry name" value="DUF1885"/>
</dbReference>
<protein>
    <recommendedName>
        <fullName evidence="3">DUF1885 family protein</fullName>
    </recommendedName>
</protein>